<comment type="caution">
    <text evidence="5">The sequence shown here is derived from an EMBL/GenBank/DDBJ whole genome shotgun (WGS) entry which is preliminary data.</text>
</comment>
<dbReference type="Proteomes" id="UP000885283">
    <property type="component" value="Unassembled WGS sequence"/>
</dbReference>
<protein>
    <recommendedName>
        <fullName evidence="6">Lipoprotein</fullName>
    </recommendedName>
</protein>
<evidence type="ECO:0000313" key="5">
    <source>
        <dbReference type="EMBL" id="OHJ49870.1"/>
    </source>
</evidence>
<dbReference type="EMBL" id="RSUV01000033">
    <property type="protein sequence ID" value="MIV46994.1"/>
    <property type="molecule type" value="Genomic_DNA"/>
</dbReference>
<proteinExistence type="predicted"/>
<evidence type="ECO:0000313" key="4">
    <source>
        <dbReference type="EMBL" id="MIV46994.1"/>
    </source>
</evidence>
<evidence type="ECO:0000313" key="2">
    <source>
        <dbReference type="EMBL" id="EAA8668024.1"/>
    </source>
</evidence>
<dbReference type="RefSeq" id="WP_070802323.1">
    <property type="nucleotide sequence ID" value="NZ_MLTE01000014.1"/>
</dbReference>
<dbReference type="EMBL" id="MLTE01000014">
    <property type="protein sequence ID" value="OHJ49870.1"/>
    <property type="molecule type" value="Genomic_DNA"/>
</dbReference>
<gene>
    <name evidence="4" type="ORF">A7E06_26845</name>
    <name evidence="5" type="ORF">A7S51_18800</name>
    <name evidence="3" type="ORF">KO51_26350</name>
    <name evidence="2" type="ORF">NL99_24430</name>
</gene>
<dbReference type="Proteomes" id="UP000839834">
    <property type="component" value="Unassembled WGS sequence"/>
</dbReference>
<evidence type="ECO:0000256" key="1">
    <source>
        <dbReference type="SAM" id="Coils"/>
    </source>
</evidence>
<dbReference type="EMBL" id="RSMR01000052">
    <property type="protein sequence ID" value="MIK94895.1"/>
    <property type="molecule type" value="Genomic_DNA"/>
</dbReference>
<evidence type="ECO:0008006" key="6">
    <source>
        <dbReference type="Google" id="ProtNLM"/>
    </source>
</evidence>
<reference evidence="5" key="1">
    <citation type="submission" date="2016-09" db="EMBL/GenBank/DDBJ databases">
        <title>Whole genome sequencing of Salmonella enterica.</title>
        <authorList>
            <person name="Bell R."/>
        </authorList>
    </citation>
    <scope>NUCLEOTIDE SEQUENCE [LARGE SCALE GENOMIC DNA]</scope>
    <source>
        <strain evidence="5">CFSAN044929</strain>
    </source>
</reference>
<dbReference type="PROSITE" id="PS51257">
    <property type="entry name" value="PROKAR_LIPOPROTEIN"/>
    <property type="match status" value="1"/>
</dbReference>
<name>A0A3F3IUH4_SALER</name>
<keyword evidence="1" id="KW-0175">Coiled coil</keyword>
<accession>A0A3F3IUH4</accession>
<sequence>MKPIGIVATIMPIILASCSSWDLDGTKARERLYEQQKEERLAYEKHQAEDLKNQLEKQKEDKAAYDASHPEVEIERMSIGSAPSAENKLGAAMNNLGFVTRNPGAQDLDNVYVKVGSYKLTVRRVQIAIRGYADECKRVSAYNNSDYKDACVSALASALNDFSSMLKNENIPDKTKTTALNEASYGNYIDFEHAARLAKMHYELCRQQGNRGYVAMVTAAAPCDGQGDVLNIAAAKKIGAL</sequence>
<feature type="coiled-coil region" evidence="1">
    <location>
        <begin position="29"/>
        <end position="68"/>
    </location>
</feature>
<dbReference type="EMBL" id="AAACVH010000061">
    <property type="protein sequence ID" value="EAA8668024.1"/>
    <property type="molecule type" value="Genomic_DNA"/>
</dbReference>
<evidence type="ECO:0000313" key="3">
    <source>
        <dbReference type="EMBL" id="MIK94895.1"/>
    </source>
</evidence>
<organism evidence="5">
    <name type="scientific">Salmonella enterica</name>
    <name type="common">Salmonella choleraesuis</name>
    <dbReference type="NCBI Taxonomy" id="28901"/>
    <lineage>
        <taxon>Bacteria</taxon>
        <taxon>Pseudomonadati</taxon>
        <taxon>Pseudomonadota</taxon>
        <taxon>Gammaproteobacteria</taxon>
        <taxon>Enterobacterales</taxon>
        <taxon>Enterobacteriaceae</taxon>
        <taxon>Salmonella</taxon>
    </lineage>
</organism>
<dbReference type="Proteomes" id="UP000839530">
    <property type="component" value="Unassembled WGS sequence"/>
</dbReference>
<dbReference type="Proteomes" id="UP000866740">
    <property type="component" value="Unassembled WGS sequence"/>
</dbReference>
<reference evidence="2" key="2">
    <citation type="submission" date="2018-08" db="EMBL/GenBank/DDBJ databases">
        <authorList>
            <consortium name="GenomeTrakr network: Whole genome sequencing for foodborne pathogen traceback"/>
        </authorList>
    </citation>
    <scope>NUCLEOTIDE SEQUENCE [LARGE SCALE GENOMIC DNA]</scope>
    <source>
        <strain evidence="4">CFSAN048114</strain>
        <strain evidence="3">FLUFL-1338</strain>
        <strain evidence="2">FLUFL-367</strain>
    </source>
</reference>
<dbReference type="AlphaFoldDB" id="A0A3F3IUH4"/>